<protein>
    <submittedName>
        <fullName evidence="2">Mobilization protein</fullName>
    </submittedName>
</protein>
<evidence type="ECO:0000313" key="3">
    <source>
        <dbReference type="Proteomes" id="UP000245761"/>
    </source>
</evidence>
<dbReference type="EMBL" id="QEMT01000344">
    <property type="protein sequence ID" value="PWH42063.1"/>
    <property type="molecule type" value="Genomic_DNA"/>
</dbReference>
<dbReference type="Proteomes" id="UP000245761">
    <property type="component" value="Unassembled WGS sequence"/>
</dbReference>
<reference evidence="2 3" key="1">
    <citation type="submission" date="2018-04" db="EMBL/GenBank/DDBJ databases">
        <title>Draft Genomic Sequencing Of Potential Extraintestinal Pathogenic Escherichia coli B8S56 Isolated from Retail Chicken Skin.</title>
        <authorList>
            <person name="Xu A."/>
            <person name="Tilman S."/>
            <person name="Wisser-Parker K."/>
            <person name="Scullen O.J."/>
            <person name="Sommers C."/>
        </authorList>
    </citation>
    <scope>NUCLEOTIDE SEQUENCE [LARGE SCALE GENOMIC DNA]</scope>
    <source>
        <strain evidence="2 3">B8S56</strain>
    </source>
</reference>
<gene>
    <name evidence="2" type="ORF">DD762_30515</name>
</gene>
<evidence type="ECO:0000313" key="2">
    <source>
        <dbReference type="EMBL" id="PWH42063.1"/>
    </source>
</evidence>
<name>A0A2U2TTD5_ECOLX</name>
<feature type="non-terminal residue" evidence="2">
    <location>
        <position position="22"/>
    </location>
</feature>
<organism evidence="2 3">
    <name type="scientific">Escherichia coli</name>
    <dbReference type="NCBI Taxonomy" id="562"/>
    <lineage>
        <taxon>Bacteria</taxon>
        <taxon>Pseudomonadati</taxon>
        <taxon>Pseudomonadota</taxon>
        <taxon>Gammaproteobacteria</taxon>
        <taxon>Enterobacterales</taxon>
        <taxon>Enterobacteriaceae</taxon>
        <taxon>Escherichia</taxon>
    </lineage>
</organism>
<comment type="caution">
    <text evidence="2">The sequence shown here is derived from an EMBL/GenBank/DDBJ whole genome shotgun (WGS) entry which is preliminary data.</text>
</comment>
<evidence type="ECO:0000256" key="1">
    <source>
        <dbReference type="SAM" id="MobiDB-lite"/>
    </source>
</evidence>
<sequence length="22" mass="2543">MTKNKSSGSEVRQRTKVITHRV</sequence>
<feature type="region of interest" description="Disordered" evidence="1">
    <location>
        <begin position="1"/>
        <end position="22"/>
    </location>
</feature>
<feature type="compositionally biased region" description="Polar residues" evidence="1">
    <location>
        <begin position="1"/>
        <end position="10"/>
    </location>
</feature>
<dbReference type="AlphaFoldDB" id="A0A2U2TTD5"/>
<accession>A0A2U2TTD5</accession>
<proteinExistence type="predicted"/>